<dbReference type="InterPro" id="IPR018187">
    <property type="entry name" value="Asp/Glu_racemase_AS_1"/>
</dbReference>
<dbReference type="AlphaFoldDB" id="A0A7Z9BTU7"/>
<evidence type="ECO:0000313" key="4">
    <source>
        <dbReference type="Proteomes" id="UP000182190"/>
    </source>
</evidence>
<sequence>MNQLIKQQAIPGIIGGLGPLAHIELERHLIALNQARGARCDQEHPVWFLINATDIPNRTKSIIGEAENCTPWLVKYGKILQTAGADFLVVPCNTSHAFYDQVQPQLEIPWIHWMKSTSLFIHTHYPQYQNIGVLATTGTLKTQLYHHSLSALGLNSIQPPLNSELQNQIMNAIYHPIWGIKATGIQVSAPALEILVNATHWLADQGAELMIAGCTELSVGFDYLTDLPLIWVDPMKIMAEITLDLAWDMVQLRPFLLDLLLDIQLKF</sequence>
<comment type="similarity">
    <text evidence="1">Belongs to the aspartate/glutamate racemases family.</text>
</comment>
<dbReference type="PROSITE" id="PS00923">
    <property type="entry name" value="ASP_GLU_RACEMASE_1"/>
    <property type="match status" value="1"/>
</dbReference>
<dbReference type="InterPro" id="IPR015942">
    <property type="entry name" value="Asp/Glu/hydantoin_racemase"/>
</dbReference>
<evidence type="ECO:0000256" key="1">
    <source>
        <dbReference type="ARBA" id="ARBA00007847"/>
    </source>
</evidence>
<comment type="caution">
    <text evidence="3">The sequence shown here is derived from an EMBL/GenBank/DDBJ whole genome shotgun (WGS) entry which is preliminary data.</text>
</comment>
<organism evidence="3 4">
    <name type="scientific">Planktothrix paucivesiculata PCC 9631</name>
    <dbReference type="NCBI Taxonomy" id="671071"/>
    <lineage>
        <taxon>Bacteria</taxon>
        <taxon>Bacillati</taxon>
        <taxon>Cyanobacteriota</taxon>
        <taxon>Cyanophyceae</taxon>
        <taxon>Oscillatoriophycideae</taxon>
        <taxon>Oscillatoriales</taxon>
        <taxon>Microcoleaceae</taxon>
        <taxon>Planktothrix</taxon>
    </lineage>
</organism>
<dbReference type="EMBL" id="CZCS02000176">
    <property type="protein sequence ID" value="VXD17759.1"/>
    <property type="molecule type" value="Genomic_DNA"/>
</dbReference>
<dbReference type="PANTHER" id="PTHR21198">
    <property type="entry name" value="GLUTAMATE RACEMASE"/>
    <property type="match status" value="1"/>
</dbReference>
<dbReference type="RefSeq" id="WP_083617437.1">
    <property type="nucleotide sequence ID" value="NZ_LR735001.1"/>
</dbReference>
<proteinExistence type="inferred from homology"/>
<dbReference type="OrthoDB" id="9803739at2"/>
<dbReference type="InterPro" id="IPR001920">
    <property type="entry name" value="Asp/Glu_race"/>
</dbReference>
<protein>
    <submittedName>
        <fullName evidence="3">Aspartate racemase</fullName>
    </submittedName>
</protein>
<dbReference type="InterPro" id="IPR004380">
    <property type="entry name" value="Asp_race"/>
</dbReference>
<gene>
    <name evidence="3" type="ORF">PL9631_370003</name>
</gene>
<dbReference type="Gene3D" id="3.40.50.1860">
    <property type="match status" value="2"/>
</dbReference>
<evidence type="ECO:0000313" key="3">
    <source>
        <dbReference type="EMBL" id="VXD17759.1"/>
    </source>
</evidence>
<dbReference type="Proteomes" id="UP000182190">
    <property type="component" value="Unassembled WGS sequence"/>
</dbReference>
<dbReference type="PANTHER" id="PTHR21198:SF7">
    <property type="entry name" value="ASPARTATE-GLUTAMATE RACEMASE FAMILY"/>
    <property type="match status" value="1"/>
</dbReference>
<accession>A0A7Z9BTU7</accession>
<dbReference type="NCBIfam" id="TIGR00035">
    <property type="entry name" value="asp_race"/>
    <property type="match status" value="1"/>
</dbReference>
<dbReference type="Pfam" id="PF01177">
    <property type="entry name" value="Asp_Glu_race"/>
    <property type="match status" value="1"/>
</dbReference>
<evidence type="ECO:0000256" key="2">
    <source>
        <dbReference type="ARBA" id="ARBA00023235"/>
    </source>
</evidence>
<name>A0A7Z9BTU7_9CYAN</name>
<dbReference type="GO" id="GO:0047661">
    <property type="term" value="F:amino-acid racemase activity"/>
    <property type="evidence" value="ECO:0007669"/>
    <property type="project" value="InterPro"/>
</dbReference>
<reference evidence="3" key="1">
    <citation type="submission" date="2019-10" db="EMBL/GenBank/DDBJ databases">
        <authorList>
            <consortium name="Genoscope - CEA"/>
            <person name="William W."/>
        </authorList>
    </citation>
    <scope>NUCLEOTIDE SEQUENCE [LARGE SCALE GENOMIC DNA]</scope>
    <source>
        <strain evidence="3">BBR_PRJEB10994</strain>
    </source>
</reference>
<dbReference type="SUPFAM" id="SSF53681">
    <property type="entry name" value="Aspartate/glutamate racemase"/>
    <property type="match status" value="2"/>
</dbReference>
<keyword evidence="4" id="KW-1185">Reference proteome</keyword>
<keyword evidence="2" id="KW-0413">Isomerase</keyword>